<dbReference type="KEGG" id="slb:AWJ20_3196"/>
<dbReference type="RefSeq" id="XP_018738045.1">
    <property type="nucleotide sequence ID" value="XM_018880202.1"/>
</dbReference>
<dbReference type="InterPro" id="IPR051726">
    <property type="entry name" value="Chitin_Synth_Reg"/>
</dbReference>
<feature type="compositionally biased region" description="Polar residues" evidence="2">
    <location>
        <begin position="161"/>
        <end position="172"/>
    </location>
</feature>
<dbReference type="AlphaFoldDB" id="A0A167FQI3"/>
<dbReference type="PANTHER" id="PTHR46430:SF1">
    <property type="entry name" value="CHITIN SYNTHASE REGULATOR SKT5-RELATED"/>
    <property type="match status" value="1"/>
</dbReference>
<feature type="compositionally biased region" description="Low complexity" evidence="2">
    <location>
        <begin position="138"/>
        <end position="149"/>
    </location>
</feature>
<evidence type="ECO:0000313" key="3">
    <source>
        <dbReference type="EMBL" id="ANB15568.1"/>
    </source>
</evidence>
<dbReference type="SMART" id="SM00671">
    <property type="entry name" value="SEL1"/>
    <property type="match status" value="7"/>
</dbReference>
<keyword evidence="4" id="KW-1185">Reference proteome</keyword>
<sequence length="692" mass="75850">MQAVDSQVTPQLSPPHNDSYRGVTLEDGSGSPIAAPQSTHTSPFHYARHPQSHYRSVSGNSITQVRGTSSSPIRNSPHRSSQLRHSLAPNSLSPSYQQSPYHHQRQPSPLSLGEGDYQTTTNDSSNGTNQQDYEPEQDFQFQPQQTQHPNGPPPQPNFQQSVPQSLSHSQSNPQLQSHSQSVQQAASQLQPLPLPRPHSDARFARPRSSNSSLDSAYRYSDPENLPMPNYGHSRQVSSASLSEQASQSASASMFDLSQSYISTQFGPKSAALMPRIQTIEMYRKNAKKSNDPVIQFQFAQYMLQTALLSSTPGKSNRQSMFATDLASSASSTTTGSSSSEGTGNNGANAGVGIRSSMYSTKSLGADDEKKIKRDLLKEAISILRKLSDRGFADAQYLLADALASGALGKPDLRESFSLFQLAAKHGHGEAAYRAALCLEQGWGTSKDIRRAVQFLRMAASRNQPGAMLRLGMACFYGRMGMSNTPQVKQEGIKWLKLAANEANEIFPQAPYELAKIVEVGYSDIVIPDQHWAVQLYVKSSELNYIPASRVLGKAYELALLGCPRDAALSIHYYTLGAIKGDPESMYSMCAWYMMGAEPILQKNEEEAYEWALRAANAGHPKAQFAIGYFLEHGVGVERDILQSSFWYHKAAEAGNEHAISRLAKEKSQQAKNKKASKDMTPGSSKDKECIIS</sequence>
<accession>A0A167FQI3</accession>
<feature type="region of interest" description="Disordered" evidence="2">
    <location>
        <begin position="1"/>
        <end position="244"/>
    </location>
</feature>
<keyword evidence="1" id="KW-0677">Repeat</keyword>
<feature type="compositionally biased region" description="Polar residues" evidence="2">
    <location>
        <begin position="117"/>
        <end position="132"/>
    </location>
</feature>
<evidence type="ECO:0000256" key="1">
    <source>
        <dbReference type="ARBA" id="ARBA00022737"/>
    </source>
</evidence>
<evidence type="ECO:0000313" key="4">
    <source>
        <dbReference type="Proteomes" id="UP000189580"/>
    </source>
</evidence>
<dbReference type="InterPro" id="IPR006597">
    <property type="entry name" value="Sel1-like"/>
</dbReference>
<gene>
    <name evidence="3" type="primary">SKT5</name>
    <name evidence="3" type="ORF">AWJ20_3196</name>
</gene>
<dbReference type="SUPFAM" id="SSF81901">
    <property type="entry name" value="HCP-like"/>
    <property type="match status" value="1"/>
</dbReference>
<dbReference type="Gene3D" id="1.25.40.10">
    <property type="entry name" value="Tetratricopeptide repeat domain"/>
    <property type="match status" value="1"/>
</dbReference>
<organism evidence="3 4">
    <name type="scientific">Sugiyamaella lignohabitans</name>
    <dbReference type="NCBI Taxonomy" id="796027"/>
    <lineage>
        <taxon>Eukaryota</taxon>
        <taxon>Fungi</taxon>
        <taxon>Dikarya</taxon>
        <taxon>Ascomycota</taxon>
        <taxon>Saccharomycotina</taxon>
        <taxon>Dipodascomycetes</taxon>
        <taxon>Dipodascales</taxon>
        <taxon>Trichomonascaceae</taxon>
        <taxon>Sugiyamaella</taxon>
    </lineage>
</organism>
<dbReference type="InterPro" id="IPR011990">
    <property type="entry name" value="TPR-like_helical_dom_sf"/>
</dbReference>
<feature type="compositionally biased region" description="Basic and acidic residues" evidence="2">
    <location>
        <begin position="659"/>
        <end position="668"/>
    </location>
</feature>
<dbReference type="OrthoDB" id="272077at2759"/>
<feature type="compositionally biased region" description="Polar residues" evidence="2">
    <location>
        <begin position="53"/>
        <end position="109"/>
    </location>
</feature>
<dbReference type="PANTHER" id="PTHR46430">
    <property type="entry name" value="PROTEIN SKT5-RELATED"/>
    <property type="match status" value="1"/>
</dbReference>
<dbReference type="GeneID" id="30035191"/>
<evidence type="ECO:0000256" key="2">
    <source>
        <dbReference type="SAM" id="MobiDB-lite"/>
    </source>
</evidence>
<feature type="region of interest" description="Disordered" evidence="2">
    <location>
        <begin position="659"/>
        <end position="692"/>
    </location>
</feature>
<protein>
    <submittedName>
        <fullName evidence="3">Skt5p</fullName>
    </submittedName>
</protein>
<proteinExistence type="predicted"/>
<feature type="compositionally biased region" description="Low complexity" evidence="2">
    <location>
        <begin position="173"/>
        <end position="191"/>
    </location>
</feature>
<feature type="region of interest" description="Disordered" evidence="2">
    <location>
        <begin position="324"/>
        <end position="350"/>
    </location>
</feature>
<feature type="compositionally biased region" description="Polar residues" evidence="2">
    <location>
        <begin position="1"/>
        <end position="16"/>
    </location>
</feature>
<dbReference type="Pfam" id="PF08238">
    <property type="entry name" value="Sel1"/>
    <property type="match status" value="6"/>
</dbReference>
<dbReference type="EMBL" id="CP014503">
    <property type="protein sequence ID" value="ANB15568.1"/>
    <property type="molecule type" value="Genomic_DNA"/>
</dbReference>
<name>A0A167FQI3_9ASCO</name>
<feature type="compositionally biased region" description="Low complexity" evidence="2">
    <location>
        <begin position="326"/>
        <end position="350"/>
    </location>
</feature>
<dbReference type="Proteomes" id="UP000189580">
    <property type="component" value="Chromosome b"/>
</dbReference>
<reference evidence="3 4" key="1">
    <citation type="submission" date="2016-02" db="EMBL/GenBank/DDBJ databases">
        <title>Complete genome sequence and transcriptome regulation of the pentose utilising yeast Sugiyamaella lignohabitans.</title>
        <authorList>
            <person name="Bellasio M."/>
            <person name="Peymann A."/>
            <person name="Valli M."/>
            <person name="Sipitzky M."/>
            <person name="Graf A."/>
            <person name="Sauer M."/>
            <person name="Marx H."/>
            <person name="Mattanovich D."/>
        </authorList>
    </citation>
    <scope>NUCLEOTIDE SEQUENCE [LARGE SCALE GENOMIC DNA]</scope>
    <source>
        <strain evidence="3 4">CBS 10342</strain>
    </source>
</reference>